<keyword evidence="4 9" id="KW-0349">Heme</keyword>
<evidence type="ECO:0000256" key="5">
    <source>
        <dbReference type="ARBA" id="ARBA00022723"/>
    </source>
</evidence>
<dbReference type="EMBL" id="MU155145">
    <property type="protein sequence ID" value="KAF9484255.1"/>
    <property type="molecule type" value="Genomic_DNA"/>
</dbReference>
<dbReference type="GO" id="GO:0004497">
    <property type="term" value="F:monooxygenase activity"/>
    <property type="evidence" value="ECO:0007669"/>
    <property type="project" value="UniProtKB-KW"/>
</dbReference>
<accession>A0A9P6D5R5</accession>
<keyword evidence="8 10" id="KW-0503">Monooxygenase</keyword>
<comment type="cofactor">
    <cofactor evidence="1 9">
        <name>heme</name>
        <dbReference type="ChEBI" id="CHEBI:30413"/>
    </cofactor>
</comment>
<organism evidence="12 13">
    <name type="scientific">Pholiota conissans</name>
    <dbReference type="NCBI Taxonomy" id="109636"/>
    <lineage>
        <taxon>Eukaryota</taxon>
        <taxon>Fungi</taxon>
        <taxon>Dikarya</taxon>
        <taxon>Basidiomycota</taxon>
        <taxon>Agaricomycotina</taxon>
        <taxon>Agaricomycetes</taxon>
        <taxon>Agaricomycetidae</taxon>
        <taxon>Agaricales</taxon>
        <taxon>Agaricineae</taxon>
        <taxon>Strophariaceae</taxon>
        <taxon>Pholiota</taxon>
    </lineage>
</organism>
<dbReference type="InterPro" id="IPR036396">
    <property type="entry name" value="Cyt_P450_sf"/>
</dbReference>
<feature type="binding site" description="axial binding residue" evidence="9">
    <location>
        <position position="452"/>
    </location>
    <ligand>
        <name>heme</name>
        <dbReference type="ChEBI" id="CHEBI:30413"/>
    </ligand>
    <ligandPart>
        <name>Fe</name>
        <dbReference type="ChEBI" id="CHEBI:18248"/>
    </ligandPart>
</feature>
<evidence type="ECO:0000256" key="2">
    <source>
        <dbReference type="ARBA" id="ARBA00005179"/>
    </source>
</evidence>
<dbReference type="Proteomes" id="UP000807469">
    <property type="component" value="Unassembled WGS sequence"/>
</dbReference>
<dbReference type="GO" id="GO:0016705">
    <property type="term" value="F:oxidoreductase activity, acting on paired donors, with incorporation or reduction of molecular oxygen"/>
    <property type="evidence" value="ECO:0007669"/>
    <property type="project" value="InterPro"/>
</dbReference>
<dbReference type="OrthoDB" id="2789670at2759"/>
<dbReference type="Gene3D" id="1.10.630.10">
    <property type="entry name" value="Cytochrome P450"/>
    <property type="match status" value="1"/>
</dbReference>
<evidence type="ECO:0000313" key="13">
    <source>
        <dbReference type="Proteomes" id="UP000807469"/>
    </source>
</evidence>
<name>A0A9P6D5R5_9AGAR</name>
<dbReference type="InterPro" id="IPR050364">
    <property type="entry name" value="Cytochrome_P450_fung"/>
</dbReference>
<dbReference type="PRINTS" id="PR00385">
    <property type="entry name" value="P450"/>
</dbReference>
<evidence type="ECO:0000256" key="10">
    <source>
        <dbReference type="RuleBase" id="RU000461"/>
    </source>
</evidence>
<reference evidence="12" key="1">
    <citation type="submission" date="2020-11" db="EMBL/GenBank/DDBJ databases">
        <authorList>
            <consortium name="DOE Joint Genome Institute"/>
            <person name="Ahrendt S."/>
            <person name="Riley R."/>
            <person name="Andreopoulos W."/>
            <person name="Labutti K."/>
            <person name="Pangilinan J."/>
            <person name="Ruiz-Duenas F.J."/>
            <person name="Barrasa J.M."/>
            <person name="Sanchez-Garcia M."/>
            <person name="Camarero S."/>
            <person name="Miyauchi S."/>
            <person name="Serrano A."/>
            <person name="Linde D."/>
            <person name="Babiker R."/>
            <person name="Drula E."/>
            <person name="Ayuso-Fernandez I."/>
            <person name="Pacheco R."/>
            <person name="Padilla G."/>
            <person name="Ferreira P."/>
            <person name="Barriuso J."/>
            <person name="Kellner H."/>
            <person name="Castanera R."/>
            <person name="Alfaro M."/>
            <person name="Ramirez L."/>
            <person name="Pisabarro A.G."/>
            <person name="Kuo A."/>
            <person name="Tritt A."/>
            <person name="Lipzen A."/>
            <person name="He G."/>
            <person name="Yan M."/>
            <person name="Ng V."/>
            <person name="Cullen D."/>
            <person name="Martin F."/>
            <person name="Rosso M.-N."/>
            <person name="Henrissat B."/>
            <person name="Hibbett D."/>
            <person name="Martinez A.T."/>
            <person name="Grigoriev I.V."/>
        </authorList>
    </citation>
    <scope>NUCLEOTIDE SEQUENCE</scope>
    <source>
        <strain evidence="12">CIRM-BRFM 674</strain>
    </source>
</reference>
<evidence type="ECO:0000256" key="11">
    <source>
        <dbReference type="SAM" id="Phobius"/>
    </source>
</evidence>
<dbReference type="PROSITE" id="PS00086">
    <property type="entry name" value="CYTOCHROME_P450"/>
    <property type="match status" value="1"/>
</dbReference>
<gene>
    <name evidence="12" type="ORF">BDN70DRAFT_872748</name>
</gene>
<dbReference type="SUPFAM" id="SSF48264">
    <property type="entry name" value="Cytochrome P450"/>
    <property type="match status" value="1"/>
</dbReference>
<dbReference type="AlphaFoldDB" id="A0A9P6D5R5"/>
<dbReference type="PRINTS" id="PR00463">
    <property type="entry name" value="EP450I"/>
</dbReference>
<dbReference type="Pfam" id="PF00067">
    <property type="entry name" value="p450"/>
    <property type="match status" value="1"/>
</dbReference>
<keyword evidence="6 10" id="KW-0560">Oxidoreductase</keyword>
<evidence type="ECO:0000256" key="7">
    <source>
        <dbReference type="ARBA" id="ARBA00023004"/>
    </source>
</evidence>
<dbReference type="InterPro" id="IPR002401">
    <property type="entry name" value="Cyt_P450_E_grp-I"/>
</dbReference>
<protein>
    <submittedName>
        <fullName evidence="12">Cytochrome P450</fullName>
    </submittedName>
</protein>
<dbReference type="GO" id="GO:0005506">
    <property type="term" value="F:iron ion binding"/>
    <property type="evidence" value="ECO:0007669"/>
    <property type="project" value="InterPro"/>
</dbReference>
<keyword evidence="11" id="KW-0472">Membrane</keyword>
<dbReference type="InterPro" id="IPR001128">
    <property type="entry name" value="Cyt_P450"/>
</dbReference>
<proteinExistence type="inferred from homology"/>
<comment type="similarity">
    <text evidence="3 10">Belongs to the cytochrome P450 family.</text>
</comment>
<evidence type="ECO:0000256" key="3">
    <source>
        <dbReference type="ARBA" id="ARBA00010617"/>
    </source>
</evidence>
<dbReference type="PANTHER" id="PTHR46300:SF7">
    <property type="entry name" value="P450, PUTATIVE (EUROFUNG)-RELATED"/>
    <property type="match status" value="1"/>
</dbReference>
<comment type="pathway">
    <text evidence="2">Secondary metabolite biosynthesis.</text>
</comment>
<sequence>MSALNFLASTSALSNESMLSTSMIGLVIAFLLHFVLGRLMKSPAQRLPYPPGPPPRDIITGNARDLMASPKLWLTLTEWAPVYGPIFYLRSLNQDMIVLNTLEDTVELMERRSNNYSDRWIVPLIDLSGWTYATTFKRYGPAWQDHRRLLHQKFRPAASLTFRPIQVEKVNDMLNSLLATPEDFMTHIKTLSAAIIMSAMYGYKVKAKNDEFQELAEVAMAALSKSMYPNSSIVNVLPFLCFLPTWFPGAVFHRFALTVKDQITRMQEVLYKYVQDNLAAGTAAPSFVADFLDGCKTEEDHNVLKETAATAYAAGADTTTSSLGTFFYAMAISPEVQKKAKEELERVIGGDRLATYDDEDFLPYIQAVIREVFRWRPVVPLGVSHSATAEDVYKNYYIPKNTILVPNIWAMTRDPIKYENPEEFNPDRFFDNNGELNTDDVGYTFGFGRRICPGRHMASATMFLAIANILLAFDIRPPKDASGKDISLDVEYTGGLINHPLPFNCSITPRSDRKRLLADLKENDF</sequence>
<comment type="caution">
    <text evidence="12">The sequence shown here is derived from an EMBL/GenBank/DDBJ whole genome shotgun (WGS) entry which is preliminary data.</text>
</comment>
<keyword evidence="13" id="KW-1185">Reference proteome</keyword>
<keyword evidence="7 9" id="KW-0408">Iron</keyword>
<evidence type="ECO:0000256" key="8">
    <source>
        <dbReference type="ARBA" id="ARBA00023033"/>
    </source>
</evidence>
<dbReference type="GO" id="GO:0020037">
    <property type="term" value="F:heme binding"/>
    <property type="evidence" value="ECO:0007669"/>
    <property type="project" value="InterPro"/>
</dbReference>
<evidence type="ECO:0000256" key="1">
    <source>
        <dbReference type="ARBA" id="ARBA00001971"/>
    </source>
</evidence>
<dbReference type="CDD" id="cd11065">
    <property type="entry name" value="CYP64-like"/>
    <property type="match status" value="1"/>
</dbReference>
<keyword evidence="5 9" id="KW-0479">Metal-binding</keyword>
<keyword evidence="11" id="KW-1133">Transmembrane helix</keyword>
<keyword evidence="11" id="KW-0812">Transmembrane</keyword>
<evidence type="ECO:0000313" key="12">
    <source>
        <dbReference type="EMBL" id="KAF9484255.1"/>
    </source>
</evidence>
<feature type="transmembrane region" description="Helical" evidence="11">
    <location>
        <begin position="17"/>
        <end position="36"/>
    </location>
</feature>
<evidence type="ECO:0000256" key="9">
    <source>
        <dbReference type="PIRSR" id="PIRSR602401-1"/>
    </source>
</evidence>
<dbReference type="PANTHER" id="PTHR46300">
    <property type="entry name" value="P450, PUTATIVE (EUROFUNG)-RELATED-RELATED"/>
    <property type="match status" value="1"/>
</dbReference>
<evidence type="ECO:0000256" key="6">
    <source>
        <dbReference type="ARBA" id="ARBA00023002"/>
    </source>
</evidence>
<dbReference type="InterPro" id="IPR017972">
    <property type="entry name" value="Cyt_P450_CS"/>
</dbReference>
<evidence type="ECO:0000256" key="4">
    <source>
        <dbReference type="ARBA" id="ARBA00022617"/>
    </source>
</evidence>